<evidence type="ECO:0000256" key="1">
    <source>
        <dbReference type="SAM" id="SignalP"/>
    </source>
</evidence>
<evidence type="ECO:0000313" key="3">
    <source>
        <dbReference type="EMBL" id="QIP12049.1"/>
    </source>
</evidence>
<accession>A0A6G9AIA0</accession>
<dbReference type="KEGG" id="spib:G8759_05080"/>
<feature type="signal peptide" evidence="1">
    <location>
        <begin position="1"/>
        <end position="20"/>
    </location>
</feature>
<feature type="chain" id="PRO_5026049716" evidence="1">
    <location>
        <begin position="21"/>
        <end position="196"/>
    </location>
</feature>
<feature type="domain" description="Outer membrane protein beta-barrel" evidence="2">
    <location>
        <begin position="21"/>
        <end position="172"/>
    </location>
</feature>
<keyword evidence="4" id="KW-1185">Reference proteome</keyword>
<keyword evidence="1" id="KW-0732">Signal</keyword>
<dbReference type="InterPro" id="IPR036709">
    <property type="entry name" value="Autotransporte_beta_dom_sf"/>
</dbReference>
<dbReference type="Pfam" id="PF13568">
    <property type="entry name" value="OMP_b-brl_2"/>
    <property type="match status" value="1"/>
</dbReference>
<organism evidence="3 4">
    <name type="scientific">Spirosoma aureum</name>
    <dbReference type="NCBI Taxonomy" id="2692134"/>
    <lineage>
        <taxon>Bacteria</taxon>
        <taxon>Pseudomonadati</taxon>
        <taxon>Bacteroidota</taxon>
        <taxon>Cytophagia</taxon>
        <taxon>Cytophagales</taxon>
        <taxon>Cytophagaceae</taxon>
        <taxon>Spirosoma</taxon>
    </lineage>
</organism>
<dbReference type="InterPro" id="IPR025665">
    <property type="entry name" value="Beta-barrel_OMP_2"/>
</dbReference>
<evidence type="ECO:0000313" key="4">
    <source>
        <dbReference type="Proteomes" id="UP000501802"/>
    </source>
</evidence>
<sequence length="196" mass="21288">MKKILLLTTSLICFHLSTYAQLRFGLTGGLQTSKLQVSASGLSVNTSGLFGVHVGGVAEYTVNDNFFIRPELLFSFKGGTLSDGFDKYRTSLTYLEVPIQAVYKYEVGNGKLVGGIGPYLGFLLGGMDDDERIEVGTDVKALDAGLRLLGGYELTEKNLMLNLFYNVGLANINPSSRGKLKNSTFGLSVTYFLGER</sequence>
<evidence type="ECO:0000259" key="2">
    <source>
        <dbReference type="Pfam" id="PF13568"/>
    </source>
</evidence>
<reference evidence="3 4" key="1">
    <citation type="submission" date="2020-03" db="EMBL/GenBank/DDBJ databases">
        <authorList>
            <person name="Kim M.K."/>
        </authorList>
    </citation>
    <scope>NUCLEOTIDE SEQUENCE [LARGE SCALE GENOMIC DNA]</scope>
    <source>
        <strain evidence="3 4">BT328</strain>
    </source>
</reference>
<proteinExistence type="predicted"/>
<dbReference type="AlphaFoldDB" id="A0A6G9AIA0"/>
<dbReference type="EMBL" id="CP050063">
    <property type="protein sequence ID" value="QIP12049.1"/>
    <property type="molecule type" value="Genomic_DNA"/>
</dbReference>
<protein>
    <submittedName>
        <fullName evidence="3">PorT family protein</fullName>
    </submittedName>
</protein>
<dbReference type="RefSeq" id="WP_167205826.1">
    <property type="nucleotide sequence ID" value="NZ_CP050063.1"/>
</dbReference>
<name>A0A6G9AIA0_9BACT</name>
<gene>
    <name evidence="3" type="ORF">G8759_05080</name>
</gene>
<dbReference type="SUPFAM" id="SSF103515">
    <property type="entry name" value="Autotransporter"/>
    <property type="match status" value="1"/>
</dbReference>
<dbReference type="Proteomes" id="UP000501802">
    <property type="component" value="Chromosome"/>
</dbReference>